<gene>
    <name evidence="6" type="ORF">TPAB3V08_LOCUS12072</name>
</gene>
<keyword evidence="3" id="KW-0964">Secreted</keyword>
<dbReference type="Gene3D" id="3.40.50.1820">
    <property type="entry name" value="alpha/beta hydrolase"/>
    <property type="match status" value="1"/>
</dbReference>
<evidence type="ECO:0000313" key="7">
    <source>
        <dbReference type="Proteomes" id="UP001153148"/>
    </source>
</evidence>
<sequence>MSVYRSNLARSDLTYFIAHGYLEGGHKPWIGRLTGELLKNRDANVVVVDWSGGSNPPYTQAVANIRVVGVITAHLINQLL</sequence>
<evidence type="ECO:0000256" key="1">
    <source>
        <dbReference type="ARBA" id="ARBA00004613"/>
    </source>
</evidence>
<evidence type="ECO:0000256" key="3">
    <source>
        <dbReference type="ARBA" id="ARBA00022525"/>
    </source>
</evidence>
<protein>
    <recommendedName>
        <fullName evidence="5">Lipase domain-containing protein</fullName>
    </recommendedName>
</protein>
<evidence type="ECO:0000256" key="2">
    <source>
        <dbReference type="ARBA" id="ARBA00010701"/>
    </source>
</evidence>
<dbReference type="EMBL" id="CAJPIN010040052">
    <property type="protein sequence ID" value="CAG2065128.1"/>
    <property type="molecule type" value="Genomic_DNA"/>
</dbReference>
<dbReference type="InterPro" id="IPR029058">
    <property type="entry name" value="AB_hydrolase_fold"/>
</dbReference>
<accession>A0ABN7PBG2</accession>
<evidence type="ECO:0000313" key="6">
    <source>
        <dbReference type="EMBL" id="CAG2065128.1"/>
    </source>
</evidence>
<dbReference type="SUPFAM" id="SSF53474">
    <property type="entry name" value="alpha/beta-Hydrolases"/>
    <property type="match status" value="1"/>
</dbReference>
<dbReference type="PANTHER" id="PTHR11610">
    <property type="entry name" value="LIPASE"/>
    <property type="match status" value="1"/>
</dbReference>
<dbReference type="PRINTS" id="PR00821">
    <property type="entry name" value="TAGLIPASE"/>
</dbReference>
<feature type="non-terminal residue" evidence="6">
    <location>
        <position position="80"/>
    </location>
</feature>
<reference evidence="6" key="1">
    <citation type="submission" date="2021-03" db="EMBL/GenBank/DDBJ databases">
        <authorList>
            <person name="Tran Van P."/>
        </authorList>
    </citation>
    <scope>NUCLEOTIDE SEQUENCE</scope>
</reference>
<keyword evidence="7" id="KW-1185">Reference proteome</keyword>
<comment type="similarity">
    <text evidence="2 4">Belongs to the AB hydrolase superfamily. Lipase family.</text>
</comment>
<proteinExistence type="inferred from homology"/>
<dbReference type="PANTHER" id="PTHR11610:SF185">
    <property type="entry name" value="LD47264P"/>
    <property type="match status" value="1"/>
</dbReference>
<evidence type="ECO:0000256" key="4">
    <source>
        <dbReference type="RuleBase" id="RU004262"/>
    </source>
</evidence>
<dbReference type="Pfam" id="PF00151">
    <property type="entry name" value="Lipase"/>
    <property type="match status" value="1"/>
</dbReference>
<evidence type="ECO:0000259" key="5">
    <source>
        <dbReference type="Pfam" id="PF00151"/>
    </source>
</evidence>
<organism evidence="6 7">
    <name type="scientific">Timema podura</name>
    <name type="common">Walking stick</name>
    <dbReference type="NCBI Taxonomy" id="61482"/>
    <lineage>
        <taxon>Eukaryota</taxon>
        <taxon>Metazoa</taxon>
        <taxon>Ecdysozoa</taxon>
        <taxon>Arthropoda</taxon>
        <taxon>Hexapoda</taxon>
        <taxon>Insecta</taxon>
        <taxon>Pterygota</taxon>
        <taxon>Neoptera</taxon>
        <taxon>Polyneoptera</taxon>
        <taxon>Phasmatodea</taxon>
        <taxon>Timematodea</taxon>
        <taxon>Timematoidea</taxon>
        <taxon>Timematidae</taxon>
        <taxon>Timema</taxon>
    </lineage>
</organism>
<feature type="domain" description="Lipase" evidence="5">
    <location>
        <begin position="3"/>
        <end position="79"/>
    </location>
</feature>
<comment type="subcellular location">
    <subcellularLocation>
        <location evidence="1">Secreted</location>
    </subcellularLocation>
</comment>
<comment type="caution">
    <text evidence="6">The sequence shown here is derived from an EMBL/GenBank/DDBJ whole genome shotgun (WGS) entry which is preliminary data.</text>
</comment>
<name>A0ABN7PBG2_TIMPD</name>
<dbReference type="InterPro" id="IPR013818">
    <property type="entry name" value="Lipase"/>
</dbReference>
<dbReference type="InterPro" id="IPR000734">
    <property type="entry name" value="TAG_lipase"/>
</dbReference>
<dbReference type="Proteomes" id="UP001153148">
    <property type="component" value="Unassembled WGS sequence"/>
</dbReference>